<evidence type="ECO:0000313" key="3">
    <source>
        <dbReference type="EMBL" id="ORX89274.1"/>
    </source>
</evidence>
<feature type="chain" id="PRO_5012960133" description="Ricin B lectin domain-containing protein" evidence="1">
    <location>
        <begin position="18"/>
        <end position="200"/>
    </location>
</feature>
<feature type="domain" description="Ricin B lectin" evidence="2">
    <location>
        <begin position="31"/>
        <end position="148"/>
    </location>
</feature>
<dbReference type="CDD" id="cd00161">
    <property type="entry name" value="beta-trefoil_Ricin-like"/>
    <property type="match status" value="1"/>
</dbReference>
<dbReference type="Gene3D" id="2.80.10.50">
    <property type="match status" value="1"/>
</dbReference>
<dbReference type="EMBL" id="MCOG01001074">
    <property type="protein sequence ID" value="ORX89274.1"/>
    <property type="molecule type" value="Genomic_DNA"/>
</dbReference>
<organism evidence="3 4">
    <name type="scientific">Neocallimastix californiae</name>
    <dbReference type="NCBI Taxonomy" id="1754190"/>
    <lineage>
        <taxon>Eukaryota</taxon>
        <taxon>Fungi</taxon>
        <taxon>Fungi incertae sedis</taxon>
        <taxon>Chytridiomycota</taxon>
        <taxon>Chytridiomycota incertae sedis</taxon>
        <taxon>Neocallimastigomycetes</taxon>
        <taxon>Neocallimastigales</taxon>
        <taxon>Neocallimastigaceae</taxon>
        <taxon>Neocallimastix</taxon>
    </lineage>
</organism>
<dbReference type="Pfam" id="PF00652">
    <property type="entry name" value="Ricin_B_lectin"/>
    <property type="match status" value="1"/>
</dbReference>
<proteinExistence type="predicted"/>
<keyword evidence="1" id="KW-0732">Signal</keyword>
<accession>A0A1Y1XVF9</accession>
<feature type="non-terminal residue" evidence="3">
    <location>
        <position position="200"/>
    </location>
</feature>
<dbReference type="InterPro" id="IPR035992">
    <property type="entry name" value="Ricin_B-like_lectins"/>
</dbReference>
<dbReference type="PROSITE" id="PS50231">
    <property type="entry name" value="RICIN_B_LECTIN"/>
    <property type="match status" value="2"/>
</dbReference>
<evidence type="ECO:0000256" key="1">
    <source>
        <dbReference type="SAM" id="SignalP"/>
    </source>
</evidence>
<name>A0A1Y1XVF9_9FUNG</name>
<sequence length="200" mass="22794">MLSELFFIINILSSVIALSSEFINPEKKFWIHNKNTNLCLYASGIDGDRITCEVCSDSDNYKWYLISNNDGSIQITSALDTSTCIFFNNNNELVLTDCSDESALYYDETLKYFEFNDKCVGINDEDSSNIDPYLELMKCDKKNKNIVWDFVDIIPNEKVTTTETTTTYKSKPTPTTSPIWLYNVSTELCLNAPENKNSVP</sequence>
<dbReference type="SUPFAM" id="SSF50370">
    <property type="entry name" value="Ricin B-like lectins"/>
    <property type="match status" value="1"/>
</dbReference>
<keyword evidence="4" id="KW-1185">Reference proteome</keyword>
<dbReference type="InterPro" id="IPR000772">
    <property type="entry name" value="Ricin_B_lectin"/>
</dbReference>
<gene>
    <name evidence="3" type="ORF">LY90DRAFT_620343</name>
</gene>
<protein>
    <recommendedName>
        <fullName evidence="2">Ricin B lectin domain-containing protein</fullName>
    </recommendedName>
</protein>
<dbReference type="Proteomes" id="UP000193920">
    <property type="component" value="Unassembled WGS sequence"/>
</dbReference>
<feature type="signal peptide" evidence="1">
    <location>
        <begin position="1"/>
        <end position="17"/>
    </location>
</feature>
<evidence type="ECO:0000313" key="4">
    <source>
        <dbReference type="Proteomes" id="UP000193920"/>
    </source>
</evidence>
<reference evidence="3 4" key="1">
    <citation type="submission" date="2016-08" db="EMBL/GenBank/DDBJ databases">
        <title>A Parts List for Fungal Cellulosomes Revealed by Comparative Genomics.</title>
        <authorList>
            <consortium name="DOE Joint Genome Institute"/>
            <person name="Haitjema C.H."/>
            <person name="Gilmore S.P."/>
            <person name="Henske J.K."/>
            <person name="Solomon K.V."/>
            <person name="De Groot R."/>
            <person name="Kuo A."/>
            <person name="Mondo S.J."/>
            <person name="Salamov A.A."/>
            <person name="Labutti K."/>
            <person name="Zhao Z."/>
            <person name="Chiniquy J."/>
            <person name="Barry K."/>
            <person name="Brewer H.M."/>
            <person name="Purvine S.O."/>
            <person name="Wright A.T."/>
            <person name="Boxma B."/>
            <person name="Van Alen T."/>
            <person name="Hackstein J.H."/>
            <person name="Baker S.E."/>
            <person name="Grigoriev I.V."/>
            <person name="O'Malley M.A."/>
        </authorList>
    </citation>
    <scope>NUCLEOTIDE SEQUENCE [LARGE SCALE GENOMIC DNA]</scope>
    <source>
        <strain evidence="3 4">G1</strain>
    </source>
</reference>
<comment type="caution">
    <text evidence="3">The sequence shown here is derived from an EMBL/GenBank/DDBJ whole genome shotgun (WGS) entry which is preliminary data.</text>
</comment>
<evidence type="ECO:0000259" key="2">
    <source>
        <dbReference type="Pfam" id="PF00652"/>
    </source>
</evidence>
<dbReference type="AlphaFoldDB" id="A0A1Y1XVF9"/>